<dbReference type="RefSeq" id="WP_108632572.1">
    <property type="nucleotide sequence ID" value="NZ_QCXX01000001.1"/>
</dbReference>
<dbReference type="Pfam" id="PF19781">
    <property type="entry name" value="DUF6266"/>
    <property type="match status" value="1"/>
</dbReference>
<dbReference type="OrthoDB" id="665435at2"/>
<reference evidence="1 2" key="1">
    <citation type="submission" date="2018-04" db="EMBL/GenBank/DDBJ databases">
        <title>Sphingobacterium sp. M46 Genome.</title>
        <authorList>
            <person name="Cheng J."/>
            <person name="Li Y."/>
        </authorList>
    </citation>
    <scope>NUCLEOTIDE SEQUENCE [LARGE SCALE GENOMIC DNA]</scope>
    <source>
        <strain evidence="1 2">M46</strain>
    </source>
</reference>
<gene>
    <name evidence="1" type="ORF">DCO56_04850</name>
</gene>
<sequence>MGTIRKGANGGFSGKAGSVIGASWKSIDYIRGLSKKSNKPATEEQLIQQARFYTIAKFIMPIAPFVQVGFSQINADTMTPTNAALQANIKTAVVGTYPNFMLDYAKVQISQGSLQPGGKVKAEVAAGMLMISWTNKAIAIQKGQLDDNVYILLYHPELDEFLTAPEPPTRGLGTVDIELPEHFLGGKGQLWLFFADRKNKRISRTNYLGELDLV</sequence>
<comment type="caution">
    <text evidence="1">The sequence shown here is derived from an EMBL/GenBank/DDBJ whole genome shotgun (WGS) entry which is preliminary data.</text>
</comment>
<evidence type="ECO:0000313" key="2">
    <source>
        <dbReference type="Proteomes" id="UP000250831"/>
    </source>
</evidence>
<evidence type="ECO:0000313" key="1">
    <source>
        <dbReference type="EMBL" id="PUV26283.1"/>
    </source>
</evidence>
<accession>A0A363P012</accession>
<keyword evidence="2" id="KW-1185">Reference proteome</keyword>
<dbReference type="EMBL" id="QCXX01000001">
    <property type="protein sequence ID" value="PUV26283.1"/>
    <property type="molecule type" value="Genomic_DNA"/>
</dbReference>
<protein>
    <submittedName>
        <fullName evidence="1">Uncharacterized protein</fullName>
    </submittedName>
</protein>
<name>A0A363P012_9SPHI</name>
<dbReference type="AlphaFoldDB" id="A0A363P012"/>
<dbReference type="InterPro" id="IPR046233">
    <property type="entry name" value="DUF6266"/>
</dbReference>
<dbReference type="Proteomes" id="UP000250831">
    <property type="component" value="Unassembled WGS sequence"/>
</dbReference>
<proteinExistence type="predicted"/>
<organism evidence="1 2">
    <name type="scientific">Sphingobacterium athyrii</name>
    <dbReference type="NCBI Taxonomy" id="2152717"/>
    <lineage>
        <taxon>Bacteria</taxon>
        <taxon>Pseudomonadati</taxon>
        <taxon>Bacteroidota</taxon>
        <taxon>Sphingobacteriia</taxon>
        <taxon>Sphingobacteriales</taxon>
        <taxon>Sphingobacteriaceae</taxon>
        <taxon>Sphingobacterium</taxon>
    </lineage>
</organism>